<feature type="compositionally biased region" description="Low complexity" evidence="1">
    <location>
        <begin position="247"/>
        <end position="256"/>
    </location>
</feature>
<name>A0A6G7IYF5_9FLAO</name>
<evidence type="ECO:0000313" key="3">
    <source>
        <dbReference type="EMBL" id="QII43586.1"/>
    </source>
</evidence>
<dbReference type="KEGG" id="mut:GVT53_02430"/>
<keyword evidence="2" id="KW-0732">Signal</keyword>
<gene>
    <name evidence="3" type="ORF">GVT53_02430</name>
</gene>
<evidence type="ECO:0008006" key="5">
    <source>
        <dbReference type="Google" id="ProtNLM"/>
    </source>
</evidence>
<organism evidence="3 4">
    <name type="scientific">Flagellimonas oceani</name>
    <dbReference type="NCBI Taxonomy" id="2698672"/>
    <lineage>
        <taxon>Bacteria</taxon>
        <taxon>Pseudomonadati</taxon>
        <taxon>Bacteroidota</taxon>
        <taxon>Flavobacteriia</taxon>
        <taxon>Flavobacteriales</taxon>
        <taxon>Flavobacteriaceae</taxon>
        <taxon>Flagellimonas</taxon>
    </lineage>
</organism>
<feature type="signal peptide" evidence="2">
    <location>
        <begin position="1"/>
        <end position="25"/>
    </location>
</feature>
<protein>
    <recommendedName>
        <fullName evidence="5">Lipoprotein</fullName>
    </recommendedName>
</protein>
<feature type="chain" id="PRO_5026183433" description="Lipoprotein" evidence="2">
    <location>
        <begin position="26"/>
        <end position="256"/>
    </location>
</feature>
<reference evidence="3 4" key="1">
    <citation type="submission" date="2020-02" db="EMBL/GenBank/DDBJ databases">
        <title>Complete genome of Muricauda sp. 501str8.</title>
        <authorList>
            <person name="Dong B."/>
            <person name="Zhu S."/>
            <person name="Yang J."/>
            <person name="Chen J."/>
        </authorList>
    </citation>
    <scope>NUCLEOTIDE SEQUENCE [LARGE SCALE GENOMIC DNA]</scope>
    <source>
        <strain evidence="3 4">501str8</strain>
    </source>
</reference>
<accession>A0A6G7IYF5</accession>
<evidence type="ECO:0000256" key="1">
    <source>
        <dbReference type="SAM" id="MobiDB-lite"/>
    </source>
</evidence>
<dbReference type="EMBL" id="CP049616">
    <property type="protein sequence ID" value="QII43586.1"/>
    <property type="molecule type" value="Genomic_DNA"/>
</dbReference>
<proteinExistence type="predicted"/>
<evidence type="ECO:0000256" key="2">
    <source>
        <dbReference type="SAM" id="SignalP"/>
    </source>
</evidence>
<dbReference type="RefSeq" id="WP_166247256.1">
    <property type="nucleotide sequence ID" value="NZ_CP049616.1"/>
</dbReference>
<sequence>MKRIPTLFLSTIALCLFGCSSDSDSNNGLANAEPQGLCENAPGLTGIYWEFANSIPAPLSQVPTVNNPGGQFVHSLHPLIGFVYPQGFSAFELTDTQTGTLGVNLVRNDNAVVFRWIPNTQLQGQVAARSIIANEINGVFAHYGFNGTPNVLCISSANNSFEGIPSQFEARLLRFNGITAQVWVRSTYLAGGTFSAISVTSAPSNEYNDQVMDTFLPINFQLFVGRDGTFVDNDNDGVPANEDPDDNNPNVPNNQG</sequence>
<evidence type="ECO:0000313" key="4">
    <source>
        <dbReference type="Proteomes" id="UP000502928"/>
    </source>
</evidence>
<feature type="region of interest" description="Disordered" evidence="1">
    <location>
        <begin position="233"/>
        <end position="256"/>
    </location>
</feature>
<dbReference type="AlphaFoldDB" id="A0A6G7IYF5"/>
<dbReference type="Proteomes" id="UP000502928">
    <property type="component" value="Chromosome"/>
</dbReference>
<keyword evidence="4" id="KW-1185">Reference proteome</keyword>